<protein>
    <submittedName>
        <fullName evidence="7">Uncharacterized protein</fullName>
    </submittedName>
</protein>
<keyword evidence="6" id="KW-0732">Signal</keyword>
<feature type="signal peptide" evidence="6">
    <location>
        <begin position="1"/>
        <end position="20"/>
    </location>
</feature>
<keyword evidence="4" id="KW-0249">Electron transport</keyword>
<organism evidence="7 8">
    <name type="scientific">Geobacter argillaceus</name>
    <dbReference type="NCBI Taxonomy" id="345631"/>
    <lineage>
        <taxon>Bacteria</taxon>
        <taxon>Pseudomonadati</taxon>
        <taxon>Thermodesulfobacteriota</taxon>
        <taxon>Desulfuromonadia</taxon>
        <taxon>Geobacterales</taxon>
        <taxon>Geobacteraceae</taxon>
        <taxon>Geobacter</taxon>
    </lineage>
</organism>
<keyword evidence="8" id="KW-1185">Reference proteome</keyword>
<evidence type="ECO:0000313" key="8">
    <source>
        <dbReference type="Proteomes" id="UP000319449"/>
    </source>
</evidence>
<evidence type="ECO:0000256" key="2">
    <source>
        <dbReference type="ARBA" id="ARBA00022617"/>
    </source>
</evidence>
<comment type="caution">
    <text evidence="7">The sequence shown here is derived from an EMBL/GenBank/DDBJ whole genome shotgun (WGS) entry which is preliminary data.</text>
</comment>
<evidence type="ECO:0000256" key="6">
    <source>
        <dbReference type="SAM" id="SignalP"/>
    </source>
</evidence>
<evidence type="ECO:0000256" key="1">
    <source>
        <dbReference type="ARBA" id="ARBA00022448"/>
    </source>
</evidence>
<dbReference type="RefSeq" id="WP_145017422.1">
    <property type="nucleotide sequence ID" value="NZ_VLLN01000002.1"/>
</dbReference>
<proteinExistence type="predicted"/>
<keyword evidence="3" id="KW-0479">Metal-binding</keyword>
<evidence type="ECO:0000256" key="5">
    <source>
        <dbReference type="ARBA" id="ARBA00023004"/>
    </source>
</evidence>
<keyword evidence="2" id="KW-0349">Heme</keyword>
<dbReference type="SUPFAM" id="SSF48695">
    <property type="entry name" value="Multiheme cytochromes"/>
    <property type="match status" value="1"/>
</dbReference>
<dbReference type="Proteomes" id="UP000319449">
    <property type="component" value="Unassembled WGS sequence"/>
</dbReference>
<feature type="chain" id="PRO_5021940011" evidence="6">
    <location>
        <begin position="21"/>
        <end position="570"/>
    </location>
</feature>
<evidence type="ECO:0000256" key="3">
    <source>
        <dbReference type="ARBA" id="ARBA00022723"/>
    </source>
</evidence>
<keyword evidence="1" id="KW-0813">Transport</keyword>
<evidence type="ECO:0000313" key="7">
    <source>
        <dbReference type="EMBL" id="TWJ32907.1"/>
    </source>
</evidence>
<sequence length="570" mass="60286">MKRMNLIASLLGAAAIASLAGCGSDNRESSATASFTASQACIACHTTITSPVTGNSIVTEWQNSAHNTRNGAACPDCHATNGHPSSGALPNIPGDTVCLNCHTSAVMKTYSSHFNGGATYQAGKASFVTPYDANSCRVCHNPHDTTSLLTVNRQWRQSGHGNVTADPWTHYQWRRTSFNFCQRCHTAGGFRYLMTTGTAPTSAIFGKYTAGHEALGCKGCHTDYSWKRITPAAAFVTPYTPSLGASTSFPPAATNGDTQLCIPCHTGLNGGYQAVETSTADLTNTSFAAFNSHYMAAAGLMYVKAGFTGFTSAGAVLGTSTYGQSLTSTDDGGAIGSYHRRLGTPGNVAFNGVALNSGGPCVTCHMTGGHSLAINADSFTRVCGNCHTKEGATTLTSSNFLSVFVDPQGAVFQNALNLAFNILKTRYNISYNQAAYPYFYDESLPLVNGNKQAIKDWTRGGTLTLASARKLAGACFNLNLLQREPAAYVHARTYTRRLVYDTIDFLDDGVMNWSAGATAIAQNPALYGKGSAAYTDGTLTTLGTGTTDSMLYLIGWSRTTGAWTTPLERP</sequence>
<keyword evidence="5" id="KW-0408">Iron</keyword>
<dbReference type="InterPro" id="IPR036280">
    <property type="entry name" value="Multihaem_cyt_sf"/>
</dbReference>
<dbReference type="AlphaFoldDB" id="A0A562WRH5"/>
<dbReference type="PROSITE" id="PS51257">
    <property type="entry name" value="PROKAR_LIPOPROTEIN"/>
    <property type="match status" value="1"/>
</dbReference>
<dbReference type="GO" id="GO:0046872">
    <property type="term" value="F:metal ion binding"/>
    <property type="evidence" value="ECO:0007669"/>
    <property type="project" value="UniProtKB-KW"/>
</dbReference>
<dbReference type="Gene3D" id="1.10.3820.10">
    <property type="entry name" value="Di-heme elbow motif domain"/>
    <property type="match status" value="1"/>
</dbReference>
<dbReference type="InterPro" id="IPR038266">
    <property type="entry name" value="NapC/NirT_cytc_sf"/>
</dbReference>
<dbReference type="OrthoDB" id="9777268at2"/>
<dbReference type="EMBL" id="VLLN01000002">
    <property type="protein sequence ID" value="TWJ32907.1"/>
    <property type="molecule type" value="Genomic_DNA"/>
</dbReference>
<reference evidence="7 8" key="1">
    <citation type="submission" date="2019-07" db="EMBL/GenBank/DDBJ databases">
        <title>Genomic Encyclopedia of Archaeal and Bacterial Type Strains, Phase II (KMG-II): from individual species to whole genera.</title>
        <authorList>
            <person name="Goeker M."/>
        </authorList>
    </citation>
    <scope>NUCLEOTIDE SEQUENCE [LARGE SCALE GENOMIC DNA]</scope>
    <source>
        <strain evidence="7 8">ATCC BAA-1139</strain>
    </source>
</reference>
<name>A0A562WRH5_9BACT</name>
<evidence type="ECO:0000256" key="4">
    <source>
        <dbReference type="ARBA" id="ARBA00022982"/>
    </source>
</evidence>
<gene>
    <name evidence="7" type="ORF">JN12_00317</name>
</gene>
<dbReference type="Gene3D" id="1.10.1130.10">
    <property type="entry name" value="Flavocytochrome C3, Chain A"/>
    <property type="match status" value="1"/>
</dbReference>
<accession>A0A562WRH5</accession>